<dbReference type="AlphaFoldDB" id="A0A195BYQ5"/>
<dbReference type="PANTHER" id="PTHR43690:SF18">
    <property type="entry name" value="INSULIN-DEGRADING ENZYME-RELATED"/>
    <property type="match status" value="1"/>
</dbReference>
<evidence type="ECO:0000259" key="8">
    <source>
        <dbReference type="Pfam" id="PF05193"/>
    </source>
</evidence>
<feature type="domain" description="Peptidase M16 C-terminal" evidence="8">
    <location>
        <begin position="130"/>
        <end position="314"/>
    </location>
</feature>
<evidence type="ECO:0000313" key="10">
    <source>
        <dbReference type="EMBL" id="KYM93445.1"/>
    </source>
</evidence>
<evidence type="ECO:0000259" key="9">
    <source>
        <dbReference type="Pfam" id="PF16187"/>
    </source>
</evidence>
<evidence type="ECO:0000313" key="11">
    <source>
        <dbReference type="Proteomes" id="UP000078542"/>
    </source>
</evidence>
<dbReference type="FunFam" id="3.30.830.10:FF:000005">
    <property type="entry name" value="nardilysin isoform X1"/>
    <property type="match status" value="1"/>
</dbReference>
<dbReference type="Pfam" id="PF00675">
    <property type="entry name" value="Peptidase_M16"/>
    <property type="match status" value="1"/>
</dbReference>
<dbReference type="GO" id="GO:0008237">
    <property type="term" value="F:metallopeptidase activity"/>
    <property type="evidence" value="ECO:0007669"/>
    <property type="project" value="UniProtKB-KW"/>
</dbReference>
<reference evidence="10 11" key="1">
    <citation type="submission" date="2016-03" db="EMBL/GenBank/DDBJ databases">
        <title>Cyphomyrmex costatus WGS genome.</title>
        <authorList>
            <person name="Nygaard S."/>
            <person name="Hu H."/>
            <person name="Boomsma J."/>
            <person name="Zhang G."/>
        </authorList>
    </citation>
    <scope>NUCLEOTIDE SEQUENCE [LARGE SCALE GENOMIC DNA]</scope>
    <source>
        <strain evidence="10">MS0001</strain>
        <tissue evidence="10">Whole body</tissue>
    </source>
</reference>
<gene>
    <name evidence="10" type="ORF">ALC62_15803</name>
</gene>
<dbReference type="Pfam" id="PF05193">
    <property type="entry name" value="Peptidase_M16_C"/>
    <property type="match status" value="1"/>
</dbReference>
<sequence>MVSRGSEKYEDENDFIEFISKHSGCNNSVTDYEHTTFYFALGGIQKKQLSSALDRFTHFFIKPLMKKDVIKRMTEIVKEDLQLSSSSYDTPRRNRLLSSFAPIGHPVNKFPLLYAMTMNYDNDESIDKLYDALHTFRERHYSAHRMKLVIQATLSLDTLEKYVKRFFIDIPSNWLPPDDFTKFTSNDYLNINNFRKIYKIKPFKNICHLQITWVMPSLLHLYKSKPHNYILWIIKHEGKGSLISYLLKKRWAFGFVHDNPDDDFEHNSIYTLFNFTINLTQEGLQHVSKILDVIFSFINLLKSKGPQKRIYDEIYKITENKFRLLGNNDYVDCLCKNMHLYPPRDYITGKQNYFEYDPEAIQNCLYYLMPETVNIMIFDKNLSESDHDQIPENWIERWRSIEPLPDFHLPFLNESLTSNDDALFKITRNYPIKLIENRLLEIWYLQKIGPKCYINFQFIAYPLGFQSPKTAALMKMYCNVFKQLLQTELFPAIMSDIHYDITVSEKGIIIKMNGFNEKLLKFLSIVATYMTKYSTVVKKNLFESVKVKQLEICYNKFTKPEKLIKNVKLCILKETIHYTHIDTYIALRDINFEEFQKFVKSFTDCLYIQCFVRGSILRDTVINAVKQYVKEINCSPLVLSATSQTEITQIPLGTSYCKLKNIDKTDVNSVITNYYQVGIKSIELSALLDVIINIMLDILDDDSFFQEQFDDGDICVRRDDNEILGFSITVYTDETHKHTSKYMDQLIGEFLKKIIKVLGEFSHDDFNITKKSLIKEEREQLTDIMFPENEVDRNWNEIMKQQYMFDKFEKKIVAINNIKLDELRKWFALNVLNESNFRKLSLHVVGTDPKEVKTRKANDLIVDTATDSNKIQDFVLEYIIDDQQETKSNYITNIEQ</sequence>
<dbReference type="InterPro" id="IPR011765">
    <property type="entry name" value="Pept_M16_N"/>
</dbReference>
<evidence type="ECO:0000256" key="5">
    <source>
        <dbReference type="ARBA" id="ARBA00022833"/>
    </source>
</evidence>
<keyword evidence="6" id="KW-0482">Metalloprotease</keyword>
<dbReference type="InterPro" id="IPR011249">
    <property type="entry name" value="Metalloenz_LuxS/M16"/>
</dbReference>
<dbReference type="SUPFAM" id="SSF63411">
    <property type="entry name" value="LuxS/MPP-like metallohydrolase"/>
    <property type="match status" value="4"/>
</dbReference>
<dbReference type="PANTHER" id="PTHR43690">
    <property type="entry name" value="NARDILYSIN"/>
    <property type="match status" value="1"/>
</dbReference>
<protein>
    <submittedName>
        <fullName evidence="10">Nardilysin</fullName>
    </submittedName>
</protein>
<evidence type="ECO:0000256" key="2">
    <source>
        <dbReference type="ARBA" id="ARBA00022670"/>
    </source>
</evidence>
<dbReference type="Pfam" id="PF16187">
    <property type="entry name" value="Peptidase_M16_M"/>
    <property type="match status" value="1"/>
</dbReference>
<evidence type="ECO:0000256" key="1">
    <source>
        <dbReference type="ARBA" id="ARBA00007261"/>
    </source>
</evidence>
<dbReference type="Proteomes" id="UP000078542">
    <property type="component" value="Unassembled WGS sequence"/>
</dbReference>
<name>A0A195BYQ5_9HYME</name>
<evidence type="ECO:0000256" key="3">
    <source>
        <dbReference type="ARBA" id="ARBA00022723"/>
    </source>
</evidence>
<comment type="similarity">
    <text evidence="1">Belongs to the peptidase M16 family.</text>
</comment>
<feature type="domain" description="Peptidase M16 N-terminal" evidence="7">
    <location>
        <begin position="1"/>
        <end position="98"/>
    </location>
</feature>
<organism evidence="10 11">
    <name type="scientific">Cyphomyrmex costatus</name>
    <dbReference type="NCBI Taxonomy" id="456900"/>
    <lineage>
        <taxon>Eukaryota</taxon>
        <taxon>Metazoa</taxon>
        <taxon>Ecdysozoa</taxon>
        <taxon>Arthropoda</taxon>
        <taxon>Hexapoda</taxon>
        <taxon>Insecta</taxon>
        <taxon>Pterygota</taxon>
        <taxon>Neoptera</taxon>
        <taxon>Endopterygota</taxon>
        <taxon>Hymenoptera</taxon>
        <taxon>Apocrita</taxon>
        <taxon>Aculeata</taxon>
        <taxon>Formicoidea</taxon>
        <taxon>Formicidae</taxon>
        <taxon>Myrmicinae</taxon>
        <taxon>Cyphomyrmex</taxon>
    </lineage>
</organism>
<dbReference type="Gene3D" id="3.30.830.10">
    <property type="entry name" value="Metalloenzyme, LuxS/M16 peptidase-like"/>
    <property type="match status" value="4"/>
</dbReference>
<evidence type="ECO:0000256" key="6">
    <source>
        <dbReference type="ARBA" id="ARBA00023049"/>
    </source>
</evidence>
<dbReference type="GO" id="GO:0006508">
    <property type="term" value="P:proteolysis"/>
    <property type="evidence" value="ECO:0007669"/>
    <property type="project" value="UniProtKB-KW"/>
</dbReference>
<dbReference type="GO" id="GO:0046872">
    <property type="term" value="F:metal ion binding"/>
    <property type="evidence" value="ECO:0007669"/>
    <property type="project" value="UniProtKB-KW"/>
</dbReference>
<proteinExistence type="inferred from homology"/>
<dbReference type="InterPro" id="IPR050626">
    <property type="entry name" value="Peptidase_M16"/>
</dbReference>
<keyword evidence="3" id="KW-0479">Metal-binding</keyword>
<keyword evidence="5" id="KW-0862">Zinc</keyword>
<keyword evidence="4" id="KW-0378">Hydrolase</keyword>
<evidence type="ECO:0000259" key="7">
    <source>
        <dbReference type="Pfam" id="PF00675"/>
    </source>
</evidence>
<dbReference type="InterPro" id="IPR032632">
    <property type="entry name" value="Peptidase_M16_M"/>
</dbReference>
<feature type="domain" description="Peptidase M16 middle/third" evidence="9">
    <location>
        <begin position="329"/>
        <end position="575"/>
    </location>
</feature>
<dbReference type="InterPro" id="IPR007863">
    <property type="entry name" value="Peptidase_M16_C"/>
</dbReference>
<keyword evidence="2" id="KW-0645">Protease</keyword>
<accession>A0A195BYQ5</accession>
<dbReference type="STRING" id="456900.A0A195BYQ5"/>
<keyword evidence="11" id="KW-1185">Reference proteome</keyword>
<dbReference type="EMBL" id="KQ978501">
    <property type="protein sequence ID" value="KYM93445.1"/>
    <property type="molecule type" value="Genomic_DNA"/>
</dbReference>
<evidence type="ECO:0000256" key="4">
    <source>
        <dbReference type="ARBA" id="ARBA00022801"/>
    </source>
</evidence>